<dbReference type="InterPro" id="IPR036026">
    <property type="entry name" value="Seven-hairpin_glycosidases"/>
</dbReference>
<accession>A0ABQ8UKF1</accession>
<organism evidence="7 8">
    <name type="scientific">Paratrimastix pyriformis</name>
    <dbReference type="NCBI Taxonomy" id="342808"/>
    <lineage>
        <taxon>Eukaryota</taxon>
        <taxon>Metamonada</taxon>
        <taxon>Preaxostyla</taxon>
        <taxon>Paratrimastigidae</taxon>
        <taxon>Paratrimastix</taxon>
    </lineage>
</organism>
<evidence type="ECO:0000256" key="4">
    <source>
        <dbReference type="ARBA" id="ARBA00022801"/>
    </source>
</evidence>
<protein>
    <recommendedName>
        <fullName evidence="6">alpha-1,2-Mannosidase</fullName>
        <ecNumber evidence="6">3.2.1.-</ecNumber>
    </recommendedName>
</protein>
<keyword evidence="5" id="KW-1015">Disulfide bond</keyword>
<dbReference type="Proteomes" id="UP001141327">
    <property type="component" value="Unassembled WGS sequence"/>
</dbReference>
<evidence type="ECO:0000313" key="7">
    <source>
        <dbReference type="EMBL" id="KAJ4458901.1"/>
    </source>
</evidence>
<comment type="cofactor">
    <cofactor evidence="1">
        <name>Ca(2+)</name>
        <dbReference type="ChEBI" id="CHEBI:29108"/>
    </cofactor>
</comment>
<dbReference type="PRINTS" id="PR00747">
    <property type="entry name" value="GLYHDRLASE47"/>
</dbReference>
<comment type="caution">
    <text evidence="7">The sequence shown here is derived from an EMBL/GenBank/DDBJ whole genome shotgun (WGS) entry which is preliminary data.</text>
</comment>
<name>A0ABQ8UKF1_9EUKA</name>
<dbReference type="EMBL" id="JAPMOS010000024">
    <property type="protein sequence ID" value="KAJ4458901.1"/>
    <property type="molecule type" value="Genomic_DNA"/>
</dbReference>
<dbReference type="Gene3D" id="1.50.10.10">
    <property type="match status" value="1"/>
</dbReference>
<evidence type="ECO:0000256" key="5">
    <source>
        <dbReference type="ARBA" id="ARBA00023157"/>
    </source>
</evidence>
<dbReference type="InterPro" id="IPR050749">
    <property type="entry name" value="Glycosyl_Hydrolase_47"/>
</dbReference>
<reference evidence="7" key="1">
    <citation type="journal article" date="2022" name="bioRxiv">
        <title>Genomics of Preaxostyla Flagellates Illuminates Evolutionary Transitions and the Path Towards Mitochondrial Loss.</title>
        <authorList>
            <person name="Novak L.V.F."/>
            <person name="Treitli S.C."/>
            <person name="Pyrih J."/>
            <person name="Halakuc P."/>
            <person name="Pipaliya S.V."/>
            <person name="Vacek V."/>
            <person name="Brzon O."/>
            <person name="Soukal P."/>
            <person name="Eme L."/>
            <person name="Dacks J.B."/>
            <person name="Karnkowska A."/>
            <person name="Elias M."/>
            <person name="Hampl V."/>
        </authorList>
    </citation>
    <scope>NUCLEOTIDE SEQUENCE</scope>
    <source>
        <strain evidence="7">RCP-MX</strain>
    </source>
</reference>
<keyword evidence="4 6" id="KW-0378">Hydrolase</keyword>
<sequence>MLSDIHVILILIPSTPVSSPRLHLPSSHSQLLQTAGGLTYVAEMHGRTPVGKMDHLACFLPALLALGVGAMTDFDPTRLPTADNTAMDHLRAAERLTETCMAMYTSQPTGIAPEFVEFNSGSLRAAASAPWNKLRPEAAEALFLMYRVTRDPKWREMGWTMFDAFNRNCRTKAGFSGLNDVRFTPASFNDEMPSYFLAETLKYFWLLFGDPAGPGVQIPLDQWVFNTEAHPLRVSF</sequence>
<evidence type="ECO:0000256" key="1">
    <source>
        <dbReference type="ARBA" id="ARBA00001913"/>
    </source>
</evidence>
<evidence type="ECO:0000313" key="8">
    <source>
        <dbReference type="Proteomes" id="UP001141327"/>
    </source>
</evidence>
<evidence type="ECO:0000256" key="3">
    <source>
        <dbReference type="ARBA" id="ARBA00007658"/>
    </source>
</evidence>
<dbReference type="EC" id="3.2.1.-" evidence="6"/>
<evidence type="ECO:0000256" key="6">
    <source>
        <dbReference type="RuleBase" id="RU361193"/>
    </source>
</evidence>
<keyword evidence="6" id="KW-0326">Glycosidase</keyword>
<keyword evidence="8" id="KW-1185">Reference proteome</keyword>
<dbReference type="InterPro" id="IPR012341">
    <property type="entry name" value="6hp_glycosidase-like_sf"/>
</dbReference>
<dbReference type="InterPro" id="IPR001382">
    <property type="entry name" value="Glyco_hydro_47"/>
</dbReference>
<comment type="pathway">
    <text evidence="2">Protein modification; protein glycosylation.</text>
</comment>
<dbReference type="Pfam" id="PF01532">
    <property type="entry name" value="Glyco_hydro_47"/>
    <property type="match status" value="1"/>
</dbReference>
<proteinExistence type="inferred from homology"/>
<dbReference type="PANTHER" id="PTHR11742">
    <property type="entry name" value="MANNOSYL-OLIGOSACCHARIDE ALPHA-1,2-MANNOSIDASE-RELATED"/>
    <property type="match status" value="1"/>
</dbReference>
<gene>
    <name evidence="7" type="ORF">PAPYR_5169</name>
</gene>
<dbReference type="SUPFAM" id="SSF48225">
    <property type="entry name" value="Seven-hairpin glycosidases"/>
    <property type="match status" value="1"/>
</dbReference>
<evidence type="ECO:0000256" key="2">
    <source>
        <dbReference type="ARBA" id="ARBA00004922"/>
    </source>
</evidence>
<comment type="similarity">
    <text evidence="3 6">Belongs to the glycosyl hydrolase 47 family.</text>
</comment>